<dbReference type="RefSeq" id="WP_143040324.1">
    <property type="nucleotide sequence ID" value="NZ_FNMZ01000005.1"/>
</dbReference>
<evidence type="ECO:0000259" key="1">
    <source>
        <dbReference type="Pfam" id="PF06568"/>
    </source>
</evidence>
<reference evidence="2 3" key="1">
    <citation type="submission" date="2016-10" db="EMBL/GenBank/DDBJ databases">
        <authorList>
            <person name="de Groot N.N."/>
        </authorList>
    </citation>
    <scope>NUCLEOTIDE SEQUENCE [LARGE SCALE GENOMIC DNA]</scope>
    <source>
        <strain evidence="2 3">DSM 17890</strain>
    </source>
</reference>
<gene>
    <name evidence="2" type="ORF">SAMN05444336_10578</name>
</gene>
<dbReference type="InterPro" id="IPR009506">
    <property type="entry name" value="YjiS-like"/>
</dbReference>
<evidence type="ECO:0000313" key="3">
    <source>
        <dbReference type="Proteomes" id="UP000199118"/>
    </source>
</evidence>
<evidence type="ECO:0000313" key="2">
    <source>
        <dbReference type="EMBL" id="SDX42824.1"/>
    </source>
</evidence>
<protein>
    <submittedName>
        <fullName evidence="2">Uncharacterized conserved protein YjiS, DUF1127 family</fullName>
    </submittedName>
</protein>
<dbReference type="AlphaFoldDB" id="A0A1H3BN85"/>
<dbReference type="Pfam" id="PF06568">
    <property type="entry name" value="YjiS-like"/>
    <property type="match status" value="1"/>
</dbReference>
<dbReference type="EMBL" id="FNMZ01000005">
    <property type="protein sequence ID" value="SDX42824.1"/>
    <property type="molecule type" value="Genomic_DNA"/>
</dbReference>
<dbReference type="OrthoDB" id="8116725at2"/>
<sequence length="71" mass="7483">MTSIAFANTAARSSAGTGFFRDLMDGLARRRSFARTRASLERLSDAALADIGLERGDIPSAAARAAYGANF</sequence>
<proteinExistence type="predicted"/>
<name>A0A1H3BN85_9RHOB</name>
<feature type="domain" description="YjiS-like" evidence="1">
    <location>
        <begin position="24"/>
        <end position="58"/>
    </location>
</feature>
<organism evidence="2 3">
    <name type="scientific">Albimonas donghaensis</name>
    <dbReference type="NCBI Taxonomy" id="356660"/>
    <lineage>
        <taxon>Bacteria</taxon>
        <taxon>Pseudomonadati</taxon>
        <taxon>Pseudomonadota</taxon>
        <taxon>Alphaproteobacteria</taxon>
        <taxon>Rhodobacterales</taxon>
        <taxon>Paracoccaceae</taxon>
        <taxon>Albimonas</taxon>
    </lineage>
</organism>
<accession>A0A1H3BN85</accession>
<keyword evidence="3" id="KW-1185">Reference proteome</keyword>
<dbReference type="Proteomes" id="UP000199118">
    <property type="component" value="Unassembled WGS sequence"/>
</dbReference>